<dbReference type="RefSeq" id="WP_263712793.1">
    <property type="nucleotide sequence ID" value="NZ_JAOWKX010000006.1"/>
</dbReference>
<organism evidence="1 2">
    <name type="scientific">Fluctibacter corallii</name>
    <dbReference type="NCBI Taxonomy" id="2984329"/>
    <lineage>
        <taxon>Bacteria</taxon>
        <taxon>Pseudomonadati</taxon>
        <taxon>Pseudomonadota</taxon>
        <taxon>Gammaproteobacteria</taxon>
        <taxon>Alteromonadales</taxon>
        <taxon>Alteromonadaceae</taxon>
        <taxon>Fluctibacter</taxon>
    </lineage>
</organism>
<protein>
    <recommendedName>
        <fullName evidence="3">IraD/Gp25-like domain-containing protein</fullName>
    </recommendedName>
</protein>
<evidence type="ECO:0000313" key="1">
    <source>
        <dbReference type="EMBL" id="MCV2885504.1"/>
    </source>
</evidence>
<name>A0ABT3AA72_9ALTE</name>
<dbReference type="Proteomes" id="UP001652504">
    <property type="component" value="Unassembled WGS sequence"/>
</dbReference>
<accession>A0ABT3AA72</accession>
<reference evidence="1 2" key="1">
    <citation type="submission" date="2022-10" db="EMBL/GenBank/DDBJ databases">
        <title>Aestuariibacter sp. AA17 isolated from Montipora capitata coral fragment.</title>
        <authorList>
            <person name="Emsley S.A."/>
            <person name="Pfannmuller K.M."/>
            <person name="Loughran R.M."/>
            <person name="Shlafstein M."/>
            <person name="Papke E."/>
            <person name="Saw J.H."/>
            <person name="Ushijima B."/>
            <person name="Videau P."/>
        </authorList>
    </citation>
    <scope>NUCLEOTIDE SEQUENCE [LARGE SCALE GENOMIC DNA]</scope>
    <source>
        <strain evidence="1 2">AA17</strain>
    </source>
</reference>
<gene>
    <name evidence="1" type="ORF">OE749_12440</name>
</gene>
<keyword evidence="2" id="KW-1185">Reference proteome</keyword>
<proteinExistence type="predicted"/>
<sequence length="138" mass="16132">MSISVYEYRSEEEHVGNLMLISSEKNMVEIKEILKALWIEAENYSSGTPNSKKEKDFEDFYQSISLVKISKAESEYKISSVVNRLSKFEPKTNVRLDVALVRNINFEESYLIEESFSSLLMLFIGQRECYMFSWVDVI</sequence>
<dbReference type="EMBL" id="JAOWKX010000006">
    <property type="protein sequence ID" value="MCV2885504.1"/>
    <property type="molecule type" value="Genomic_DNA"/>
</dbReference>
<evidence type="ECO:0000313" key="2">
    <source>
        <dbReference type="Proteomes" id="UP001652504"/>
    </source>
</evidence>
<comment type="caution">
    <text evidence="1">The sequence shown here is derived from an EMBL/GenBank/DDBJ whole genome shotgun (WGS) entry which is preliminary data.</text>
</comment>
<evidence type="ECO:0008006" key="3">
    <source>
        <dbReference type="Google" id="ProtNLM"/>
    </source>
</evidence>